<name>A0A2T4ANC5_TRIHA</name>
<evidence type="ECO:0000313" key="1">
    <source>
        <dbReference type="EMBL" id="PTB58428.1"/>
    </source>
</evidence>
<dbReference type="AlphaFoldDB" id="A0A2T4ANC5"/>
<dbReference type="GeneID" id="36628923"/>
<gene>
    <name evidence="1" type="ORF">M431DRAFT_517965</name>
</gene>
<dbReference type="Proteomes" id="UP000241690">
    <property type="component" value="Unassembled WGS sequence"/>
</dbReference>
<reference evidence="1 2" key="1">
    <citation type="submission" date="2016-07" db="EMBL/GenBank/DDBJ databases">
        <title>Multiple horizontal gene transfer events from other fungi enriched the ability of initially mycotrophic Trichoderma (Ascomycota) to feed on dead plant biomass.</title>
        <authorList>
            <consortium name="DOE Joint Genome Institute"/>
            <person name="Aerts A."/>
            <person name="Atanasova L."/>
            <person name="Chenthamara K."/>
            <person name="Zhang J."/>
            <person name="Grujic M."/>
            <person name="Henrissat B."/>
            <person name="Kuo A."/>
            <person name="Salamov A."/>
            <person name="Lipzen A."/>
            <person name="Labutti K."/>
            <person name="Barry K."/>
            <person name="Miao Y."/>
            <person name="Rahimi M.J."/>
            <person name="Shen Q."/>
            <person name="Grigoriev I.V."/>
            <person name="Kubicek C.P."/>
            <person name="Druzhinina I.S."/>
        </authorList>
    </citation>
    <scope>NUCLEOTIDE SEQUENCE [LARGE SCALE GENOMIC DNA]</scope>
    <source>
        <strain evidence="1 2">CBS 226.95</strain>
    </source>
</reference>
<protein>
    <recommendedName>
        <fullName evidence="3">Transcription factor domain-containing protein</fullName>
    </recommendedName>
</protein>
<evidence type="ECO:0008006" key="3">
    <source>
        <dbReference type="Google" id="ProtNLM"/>
    </source>
</evidence>
<dbReference type="RefSeq" id="XP_024778105.1">
    <property type="nucleotide sequence ID" value="XM_024920354.1"/>
</dbReference>
<sequence>MESFADIAWREIHERVFSEDGFLSHHVFQATSMLAVLDFTAGRNNRGWMKVGLAIRFAQVLNLSAEPDPTLPV</sequence>
<evidence type="ECO:0000313" key="2">
    <source>
        <dbReference type="Proteomes" id="UP000241690"/>
    </source>
</evidence>
<keyword evidence="2" id="KW-1185">Reference proteome</keyword>
<dbReference type="EMBL" id="KZ679677">
    <property type="protein sequence ID" value="PTB58428.1"/>
    <property type="molecule type" value="Genomic_DNA"/>
</dbReference>
<proteinExistence type="predicted"/>
<dbReference type="STRING" id="983964.A0A2T4ANC5"/>
<accession>A0A2T4ANC5</accession>
<organism evidence="1 2">
    <name type="scientific">Trichoderma harzianum CBS 226.95</name>
    <dbReference type="NCBI Taxonomy" id="983964"/>
    <lineage>
        <taxon>Eukaryota</taxon>
        <taxon>Fungi</taxon>
        <taxon>Dikarya</taxon>
        <taxon>Ascomycota</taxon>
        <taxon>Pezizomycotina</taxon>
        <taxon>Sordariomycetes</taxon>
        <taxon>Hypocreomycetidae</taxon>
        <taxon>Hypocreales</taxon>
        <taxon>Hypocreaceae</taxon>
        <taxon>Trichoderma</taxon>
    </lineage>
</organism>